<dbReference type="PANTHER" id="PTHR24148:SF64">
    <property type="entry name" value="HETEROKARYON INCOMPATIBILITY DOMAIN-CONTAINING PROTEIN"/>
    <property type="match status" value="1"/>
</dbReference>
<evidence type="ECO:0000313" key="3">
    <source>
        <dbReference type="EMBL" id="KAF2799623.1"/>
    </source>
</evidence>
<feature type="domain" description="Heterokaryon incompatibility" evidence="2">
    <location>
        <begin position="49"/>
        <end position="235"/>
    </location>
</feature>
<dbReference type="EMBL" id="MU001761">
    <property type="protein sequence ID" value="KAF2799623.1"/>
    <property type="molecule type" value="Genomic_DNA"/>
</dbReference>
<proteinExistence type="predicted"/>
<dbReference type="PANTHER" id="PTHR24148">
    <property type="entry name" value="ANKYRIN REPEAT DOMAIN-CONTAINING PROTEIN 39 HOMOLOG-RELATED"/>
    <property type="match status" value="1"/>
</dbReference>
<feature type="non-terminal residue" evidence="3">
    <location>
        <position position="316"/>
    </location>
</feature>
<accession>A0A6A6XTS2</accession>
<evidence type="ECO:0000313" key="4">
    <source>
        <dbReference type="Proteomes" id="UP000799757"/>
    </source>
</evidence>
<dbReference type="Proteomes" id="UP000799757">
    <property type="component" value="Unassembled WGS sequence"/>
</dbReference>
<keyword evidence="4" id="KW-1185">Reference proteome</keyword>
<name>A0A6A6XTS2_9PLEO</name>
<feature type="compositionally biased region" description="Low complexity" evidence="1">
    <location>
        <begin position="70"/>
        <end position="83"/>
    </location>
</feature>
<dbReference type="InterPro" id="IPR010730">
    <property type="entry name" value="HET"/>
</dbReference>
<organism evidence="3 4">
    <name type="scientific">Melanomma pulvis-pyrius CBS 109.77</name>
    <dbReference type="NCBI Taxonomy" id="1314802"/>
    <lineage>
        <taxon>Eukaryota</taxon>
        <taxon>Fungi</taxon>
        <taxon>Dikarya</taxon>
        <taxon>Ascomycota</taxon>
        <taxon>Pezizomycotina</taxon>
        <taxon>Dothideomycetes</taxon>
        <taxon>Pleosporomycetidae</taxon>
        <taxon>Pleosporales</taxon>
        <taxon>Melanommataceae</taxon>
        <taxon>Melanomma</taxon>
    </lineage>
</organism>
<feature type="region of interest" description="Disordered" evidence="1">
    <location>
        <begin position="65"/>
        <end position="86"/>
    </location>
</feature>
<dbReference type="InterPro" id="IPR052895">
    <property type="entry name" value="HetReg/Transcr_Mod"/>
</dbReference>
<dbReference type="Pfam" id="PF06985">
    <property type="entry name" value="HET"/>
    <property type="match status" value="1"/>
</dbReference>
<protein>
    <recommendedName>
        <fullName evidence="2">Heterokaryon incompatibility domain-containing protein</fullName>
    </recommendedName>
</protein>
<gene>
    <name evidence="3" type="ORF">K505DRAFT_220377</name>
</gene>
<evidence type="ECO:0000259" key="2">
    <source>
        <dbReference type="Pfam" id="PF06985"/>
    </source>
</evidence>
<sequence>MEDSHAAFPYPPISTNEDSIRILTVEPGDFSEPLVCNLAAAAFSTRPQYIALSYTWSDPYSDNVTHPTRPGSINSSSGTTNSPREASHLLGGKRTLSLESRSNAISLNGYCFDIQHNLYLALLHLRSLTHPLALWVDFICINQSNIPERNYQVAMMSFVYTRAIQVVAWLGVPPYRNRPDPFRSMAIDWKAGQGHQFAAFIQGATKFHCSLEPDPKIFARLAESAYWTRIWIVQELCLARMLSFVYGSKIWAYEELQEWKVLKATRSRHFPMNSKQVGDTNLLGPMLRMLETRAERYSEAMKLENLIEKYAKSACS</sequence>
<dbReference type="OrthoDB" id="194358at2759"/>
<reference evidence="3" key="1">
    <citation type="journal article" date="2020" name="Stud. Mycol.">
        <title>101 Dothideomycetes genomes: a test case for predicting lifestyles and emergence of pathogens.</title>
        <authorList>
            <person name="Haridas S."/>
            <person name="Albert R."/>
            <person name="Binder M."/>
            <person name="Bloem J."/>
            <person name="Labutti K."/>
            <person name="Salamov A."/>
            <person name="Andreopoulos B."/>
            <person name="Baker S."/>
            <person name="Barry K."/>
            <person name="Bills G."/>
            <person name="Bluhm B."/>
            <person name="Cannon C."/>
            <person name="Castanera R."/>
            <person name="Culley D."/>
            <person name="Daum C."/>
            <person name="Ezra D."/>
            <person name="Gonzalez J."/>
            <person name="Henrissat B."/>
            <person name="Kuo A."/>
            <person name="Liang C."/>
            <person name="Lipzen A."/>
            <person name="Lutzoni F."/>
            <person name="Magnuson J."/>
            <person name="Mondo S."/>
            <person name="Nolan M."/>
            <person name="Ohm R."/>
            <person name="Pangilinan J."/>
            <person name="Park H.-J."/>
            <person name="Ramirez L."/>
            <person name="Alfaro M."/>
            <person name="Sun H."/>
            <person name="Tritt A."/>
            <person name="Yoshinaga Y."/>
            <person name="Zwiers L.-H."/>
            <person name="Turgeon B."/>
            <person name="Goodwin S."/>
            <person name="Spatafora J."/>
            <person name="Crous P."/>
            <person name="Grigoriev I."/>
        </authorList>
    </citation>
    <scope>NUCLEOTIDE SEQUENCE</scope>
    <source>
        <strain evidence="3">CBS 109.77</strain>
    </source>
</reference>
<dbReference type="AlphaFoldDB" id="A0A6A6XTS2"/>
<evidence type="ECO:0000256" key="1">
    <source>
        <dbReference type="SAM" id="MobiDB-lite"/>
    </source>
</evidence>